<dbReference type="InterPro" id="IPR000794">
    <property type="entry name" value="Beta-ketoacyl_synthase"/>
</dbReference>
<evidence type="ECO:0000256" key="2">
    <source>
        <dbReference type="ARBA" id="ARBA00022679"/>
    </source>
</evidence>
<keyword evidence="7" id="KW-1185">Reference proteome</keyword>
<protein>
    <submittedName>
        <fullName evidence="6">Beta-ketoacyl-[acyl-carrier-protein] synthase family protein</fullName>
    </submittedName>
</protein>
<dbReference type="PROSITE" id="PS00606">
    <property type="entry name" value="KS3_1"/>
    <property type="match status" value="1"/>
</dbReference>
<feature type="domain" description="Ketosynthase family 3 (KS3)" evidence="5">
    <location>
        <begin position="1"/>
        <end position="401"/>
    </location>
</feature>
<dbReference type="InterPro" id="IPR016039">
    <property type="entry name" value="Thiolase-like"/>
</dbReference>
<organism evidence="6 7">
    <name type="scientific">Streptomyces indiaensis</name>
    <dbReference type="NCBI Taxonomy" id="284033"/>
    <lineage>
        <taxon>Bacteria</taxon>
        <taxon>Bacillati</taxon>
        <taxon>Actinomycetota</taxon>
        <taxon>Actinomycetes</taxon>
        <taxon>Kitasatosporales</taxon>
        <taxon>Streptomycetaceae</taxon>
        <taxon>Streptomyces</taxon>
    </lineage>
</organism>
<dbReference type="EMBL" id="BAAART010000021">
    <property type="protein sequence ID" value="GAA2221415.1"/>
    <property type="molecule type" value="Genomic_DNA"/>
</dbReference>
<gene>
    <name evidence="6" type="ORF">GCM10010104_09590</name>
</gene>
<dbReference type="SMART" id="SM00825">
    <property type="entry name" value="PKS_KS"/>
    <property type="match status" value="1"/>
</dbReference>
<sequence length="402" mass="40357">MVITGLGTVSPAGPDTATAWKAACAGLPTAAPDARLDGMAVDFSCAVSAFDAHAVLGTDARRMDPFTQYAVAAAREAVADAAADGGHWDPARVGVLIGTAVGGLETWLEQSARLRNTGPRAVNPLTVPKAIGNMAAATVALDLGLNGPTLAVATACASGTTALGLALDLLRAGRCDVVLAGGTDAAITPLLSGAFDRLKALSRRRDEPSSASRPFDRHRDGFVLAEGAAVLVLERAADARARGRRPYATLLGYGESTDAHHLTSPDPDGKGARLAMRSALADAGVAASDVALVNAHATGTPLGDAIEARLIHGFFGSHTAVTSTKGVTGHMLGAGGAAEAVFTALSVEQGVVPPTANLDEPGADIADIDIVHGAPRSAPVPVAVSSSFGFGGHNAVVVLGRA</sequence>
<dbReference type="Pfam" id="PF00109">
    <property type="entry name" value="ketoacyl-synt"/>
    <property type="match status" value="1"/>
</dbReference>
<dbReference type="PANTHER" id="PTHR11712:SF347">
    <property type="entry name" value="BETA KETOACYL-ACYL CARRIER PROTEIN SYNTHASE"/>
    <property type="match status" value="1"/>
</dbReference>
<dbReference type="InterPro" id="IPR014030">
    <property type="entry name" value="Ketoacyl_synth_N"/>
</dbReference>
<evidence type="ECO:0000313" key="6">
    <source>
        <dbReference type="EMBL" id="GAA2221415.1"/>
    </source>
</evidence>
<dbReference type="InterPro" id="IPR020841">
    <property type="entry name" value="PKS_Beta-ketoAc_synthase_dom"/>
</dbReference>
<dbReference type="CDD" id="cd00834">
    <property type="entry name" value="KAS_I_II"/>
    <property type="match status" value="1"/>
</dbReference>
<dbReference type="PANTHER" id="PTHR11712">
    <property type="entry name" value="POLYKETIDE SYNTHASE-RELATED"/>
    <property type="match status" value="1"/>
</dbReference>
<dbReference type="Gene3D" id="3.40.47.10">
    <property type="match status" value="2"/>
</dbReference>
<reference evidence="6 7" key="1">
    <citation type="journal article" date="2019" name="Int. J. Syst. Evol. Microbiol.">
        <title>The Global Catalogue of Microorganisms (GCM) 10K type strain sequencing project: providing services to taxonomists for standard genome sequencing and annotation.</title>
        <authorList>
            <consortium name="The Broad Institute Genomics Platform"/>
            <consortium name="The Broad Institute Genome Sequencing Center for Infectious Disease"/>
            <person name="Wu L."/>
            <person name="Ma J."/>
        </authorList>
    </citation>
    <scope>NUCLEOTIDE SEQUENCE [LARGE SCALE GENOMIC DNA]</scope>
    <source>
        <strain evidence="6 7">JCM 3053</strain>
    </source>
</reference>
<dbReference type="SUPFAM" id="SSF53901">
    <property type="entry name" value="Thiolase-like"/>
    <property type="match status" value="1"/>
</dbReference>
<comment type="caution">
    <text evidence="6">The sequence shown here is derived from an EMBL/GenBank/DDBJ whole genome shotgun (WGS) entry which is preliminary data.</text>
</comment>
<name>A0ABN3D638_9ACTN</name>
<proteinExistence type="inferred from homology"/>
<evidence type="ECO:0000313" key="7">
    <source>
        <dbReference type="Proteomes" id="UP001501474"/>
    </source>
</evidence>
<evidence type="ECO:0000256" key="4">
    <source>
        <dbReference type="RuleBase" id="RU003694"/>
    </source>
</evidence>
<dbReference type="InterPro" id="IPR014031">
    <property type="entry name" value="Ketoacyl_synth_C"/>
</dbReference>
<comment type="similarity">
    <text evidence="1 4">Belongs to the thiolase-like superfamily. Beta-ketoacyl-ACP synthases family.</text>
</comment>
<keyword evidence="3" id="KW-0012">Acyltransferase</keyword>
<dbReference type="Proteomes" id="UP001501474">
    <property type="component" value="Unassembled WGS sequence"/>
</dbReference>
<dbReference type="Pfam" id="PF02801">
    <property type="entry name" value="Ketoacyl-synt_C"/>
    <property type="match status" value="1"/>
</dbReference>
<evidence type="ECO:0000256" key="1">
    <source>
        <dbReference type="ARBA" id="ARBA00008467"/>
    </source>
</evidence>
<keyword evidence="2 4" id="KW-0808">Transferase</keyword>
<accession>A0ABN3D638</accession>
<dbReference type="InterPro" id="IPR018201">
    <property type="entry name" value="Ketoacyl_synth_AS"/>
</dbReference>
<evidence type="ECO:0000259" key="5">
    <source>
        <dbReference type="PROSITE" id="PS52004"/>
    </source>
</evidence>
<evidence type="ECO:0000256" key="3">
    <source>
        <dbReference type="ARBA" id="ARBA00023315"/>
    </source>
</evidence>
<dbReference type="NCBIfam" id="NF005589">
    <property type="entry name" value="PRK07314.1"/>
    <property type="match status" value="1"/>
</dbReference>
<dbReference type="PROSITE" id="PS52004">
    <property type="entry name" value="KS3_2"/>
    <property type="match status" value="1"/>
</dbReference>